<accession>A0ABW1KNB0</accession>
<reference evidence="5" key="1">
    <citation type="journal article" date="2019" name="Int. J. Syst. Evol. Microbiol.">
        <title>The Global Catalogue of Microorganisms (GCM) 10K type strain sequencing project: providing services to taxonomists for standard genome sequencing and annotation.</title>
        <authorList>
            <consortium name="The Broad Institute Genomics Platform"/>
            <consortium name="The Broad Institute Genome Sequencing Center for Infectious Disease"/>
            <person name="Wu L."/>
            <person name="Ma J."/>
        </authorList>
    </citation>
    <scope>NUCLEOTIDE SEQUENCE [LARGE SCALE GENOMIC DNA]</scope>
    <source>
        <strain evidence="5">ZS-35-S2</strain>
    </source>
</reference>
<protein>
    <submittedName>
        <fullName evidence="4">Trypsin-like peptidase domain-containing protein</fullName>
    </submittedName>
</protein>
<evidence type="ECO:0000313" key="4">
    <source>
        <dbReference type="EMBL" id="MFC6022940.1"/>
    </source>
</evidence>
<feature type="non-terminal residue" evidence="4">
    <location>
        <position position="872"/>
    </location>
</feature>
<dbReference type="Gene3D" id="2.40.10.120">
    <property type="match status" value="1"/>
</dbReference>
<keyword evidence="1 3" id="KW-0853">WD repeat</keyword>
<dbReference type="InterPro" id="IPR019775">
    <property type="entry name" value="WD40_repeat_CS"/>
</dbReference>
<evidence type="ECO:0000256" key="2">
    <source>
        <dbReference type="ARBA" id="ARBA00022737"/>
    </source>
</evidence>
<dbReference type="InterPro" id="IPR009003">
    <property type="entry name" value="Peptidase_S1_PA"/>
</dbReference>
<feature type="repeat" description="WD" evidence="3">
    <location>
        <begin position="824"/>
        <end position="867"/>
    </location>
</feature>
<gene>
    <name evidence="4" type="ORF">ACFP2T_43165</name>
</gene>
<keyword evidence="2" id="KW-0677">Repeat</keyword>
<evidence type="ECO:0000256" key="1">
    <source>
        <dbReference type="ARBA" id="ARBA00022574"/>
    </source>
</evidence>
<dbReference type="InterPro" id="IPR015943">
    <property type="entry name" value="WD40/YVTN_repeat-like_dom_sf"/>
</dbReference>
<dbReference type="Gene3D" id="3.40.50.300">
    <property type="entry name" value="P-loop containing nucleotide triphosphate hydrolases"/>
    <property type="match status" value="1"/>
</dbReference>
<dbReference type="InterPro" id="IPR020472">
    <property type="entry name" value="WD40_PAC1"/>
</dbReference>
<proteinExistence type="predicted"/>
<organism evidence="4 5">
    <name type="scientific">Plantactinospora solaniradicis</name>
    <dbReference type="NCBI Taxonomy" id="1723736"/>
    <lineage>
        <taxon>Bacteria</taxon>
        <taxon>Bacillati</taxon>
        <taxon>Actinomycetota</taxon>
        <taxon>Actinomycetes</taxon>
        <taxon>Micromonosporales</taxon>
        <taxon>Micromonosporaceae</taxon>
        <taxon>Plantactinospora</taxon>
    </lineage>
</organism>
<dbReference type="Pfam" id="PF00400">
    <property type="entry name" value="WD40"/>
    <property type="match status" value="3"/>
</dbReference>
<dbReference type="InterPro" id="IPR001680">
    <property type="entry name" value="WD40_rpt"/>
</dbReference>
<dbReference type="PANTHER" id="PTHR19848">
    <property type="entry name" value="WD40 REPEAT PROTEIN"/>
    <property type="match status" value="1"/>
</dbReference>
<dbReference type="SMART" id="SM00320">
    <property type="entry name" value="WD40"/>
    <property type="match status" value="3"/>
</dbReference>
<feature type="repeat" description="WD" evidence="3">
    <location>
        <begin position="736"/>
        <end position="779"/>
    </location>
</feature>
<dbReference type="PROSITE" id="PS50082">
    <property type="entry name" value="WD_REPEATS_2"/>
    <property type="match status" value="3"/>
</dbReference>
<dbReference type="Pfam" id="PF13365">
    <property type="entry name" value="Trypsin_2"/>
    <property type="match status" value="1"/>
</dbReference>
<keyword evidence="5" id="KW-1185">Reference proteome</keyword>
<evidence type="ECO:0000256" key="3">
    <source>
        <dbReference type="PROSITE-ProRule" id="PRU00221"/>
    </source>
</evidence>
<name>A0ABW1KNB0_9ACTN</name>
<dbReference type="SUPFAM" id="SSF50978">
    <property type="entry name" value="WD40 repeat-like"/>
    <property type="match status" value="1"/>
</dbReference>
<dbReference type="PANTHER" id="PTHR19848:SF8">
    <property type="entry name" value="F-BOX AND WD REPEAT DOMAIN CONTAINING 7"/>
    <property type="match status" value="1"/>
</dbReference>
<feature type="repeat" description="WD" evidence="3">
    <location>
        <begin position="799"/>
        <end position="823"/>
    </location>
</feature>
<dbReference type="SUPFAM" id="SSF52540">
    <property type="entry name" value="P-loop containing nucleoside triphosphate hydrolases"/>
    <property type="match status" value="1"/>
</dbReference>
<dbReference type="PROSITE" id="PS50294">
    <property type="entry name" value="WD_REPEATS_REGION"/>
    <property type="match status" value="1"/>
</dbReference>
<dbReference type="EMBL" id="JBHSPR010000081">
    <property type="protein sequence ID" value="MFC6022940.1"/>
    <property type="molecule type" value="Genomic_DNA"/>
</dbReference>
<sequence>MSHPHDVWTATVYGPGPEPAVIGSGVLVDEWRVLTCDHVVARHRAAPAGLEVAFRKAGVVPTLRVRVARVSEATPEADVAVLDLVEPVRVPPAPLLCPEPANLLGDRWWAFGFPKGFPRGNAADGRVGEVLADGCVRLNTESRYGVEQGFSGTGLWSQRYRAVVGLVGQVQVGGPHRGDADAVTLHRADLALPEAKLAVLAGWRVDDADEVAHAAWGWTLTDDHDAAAHWDPRGRGVIQGDERGFRFQGRRAALSEIVMWLAVPPGAGRPLLVTGSPGSGKSAVLGRLVTTADARYRQQVPDDGQVAAPVGAIACAVHLKGKTVMDAANEIARAAALRLPQRPDEVAPALYRWLAARPRRRFTVVLDALDEAFTPAEARAVITELILPVARTCAEVGAQVLVGTRRYDHGGRLLDVFGDGVDLIDLDEPRYFDRADLVAYALATLQLRGQERSGNPYNDAARARPVADRIAELAQGNFLVAGLVARRHGLHDLRPVDPDRLHFPPDVGAALRDYLARLTDAGLAWVDAAMTTLAYAQAPGMPLHLWQTALGGTGVQVAPADLAAFATGSAANFLIDASTTGDEPTYRLFHQALNDTLQDTPDRRARQRAITTALITHGQHHGWVDVHPYLLRALPIHASGAGIVDQLLTDDAYVLQADVPRLLSVADHAVTALGRDRARLLRLTPSAADAAPGQRAELFSITAALEHLAPVSPGRHSIRYRARWAATKPRAEYAILEGHTGRLYGVCGVSVSGRSLLASASGDGTVRLWDPVTGQHEQTLKARAGSVNGVCGVSVGGRSLLASACADGTVRLWDVATGQHERTLEGHRGSVNGVCGVSVGGRSLLASACADGTVRLWDVATGQHERSLEGHT</sequence>
<dbReference type="PROSITE" id="PS00678">
    <property type="entry name" value="WD_REPEATS_1"/>
    <property type="match status" value="2"/>
</dbReference>
<comment type="caution">
    <text evidence="4">The sequence shown here is derived from an EMBL/GenBank/DDBJ whole genome shotgun (WGS) entry which is preliminary data.</text>
</comment>
<dbReference type="InterPro" id="IPR036322">
    <property type="entry name" value="WD40_repeat_dom_sf"/>
</dbReference>
<dbReference type="Gene3D" id="2.130.10.10">
    <property type="entry name" value="YVTN repeat-like/Quinoprotein amine dehydrogenase"/>
    <property type="match status" value="1"/>
</dbReference>
<dbReference type="SUPFAM" id="SSF50494">
    <property type="entry name" value="Trypsin-like serine proteases"/>
    <property type="match status" value="1"/>
</dbReference>
<dbReference type="InterPro" id="IPR027417">
    <property type="entry name" value="P-loop_NTPase"/>
</dbReference>
<dbReference type="PRINTS" id="PR00320">
    <property type="entry name" value="GPROTEINBRPT"/>
</dbReference>
<dbReference type="RefSeq" id="WP_377432834.1">
    <property type="nucleotide sequence ID" value="NZ_JBHSPR010000081.1"/>
</dbReference>
<dbReference type="Proteomes" id="UP001596203">
    <property type="component" value="Unassembled WGS sequence"/>
</dbReference>
<evidence type="ECO:0000313" key="5">
    <source>
        <dbReference type="Proteomes" id="UP001596203"/>
    </source>
</evidence>